<evidence type="ECO:0000313" key="3">
    <source>
        <dbReference type="Proteomes" id="UP001206572"/>
    </source>
</evidence>
<gene>
    <name evidence="2" type="ORF">NX780_01900</name>
</gene>
<organism evidence="2 3">
    <name type="scientific">Massilia agri</name>
    <dbReference type="NCBI Taxonomy" id="1886785"/>
    <lineage>
        <taxon>Bacteria</taxon>
        <taxon>Pseudomonadati</taxon>
        <taxon>Pseudomonadota</taxon>
        <taxon>Betaproteobacteria</taxon>
        <taxon>Burkholderiales</taxon>
        <taxon>Oxalobacteraceae</taxon>
        <taxon>Telluria group</taxon>
        <taxon>Massilia</taxon>
    </lineage>
</organism>
<accession>A0ABT2AFU5</accession>
<reference evidence="2 3" key="1">
    <citation type="submission" date="2022-08" db="EMBL/GenBank/DDBJ databases">
        <title>Reclassification of Massilia species as members of the genera Telluria, Duganella, Pseudoduganella, Mokoshia gen. nov. and Zemynaea gen. nov. using orthogonal and non-orthogonal genome-based approaches.</title>
        <authorList>
            <person name="Bowman J.P."/>
        </authorList>
    </citation>
    <scope>NUCLEOTIDE SEQUENCE [LARGE SCALE GENOMIC DNA]</scope>
    <source>
        <strain evidence="2 3">JCM 31661</strain>
    </source>
</reference>
<comment type="caution">
    <text evidence="2">The sequence shown here is derived from an EMBL/GenBank/DDBJ whole genome shotgun (WGS) entry which is preliminary data.</text>
</comment>
<dbReference type="RefSeq" id="WP_258826176.1">
    <property type="nucleotide sequence ID" value="NZ_JANUHA010000001.1"/>
</dbReference>
<feature type="signal peptide" evidence="1">
    <location>
        <begin position="1"/>
        <end position="24"/>
    </location>
</feature>
<dbReference type="EMBL" id="JANUHA010000001">
    <property type="protein sequence ID" value="MCS0595097.1"/>
    <property type="molecule type" value="Genomic_DNA"/>
</dbReference>
<sequence length="46" mass="4844">MKIMNRLFAAAFVALLLCASYSRAEHEGGTEAAPVCELGEAEATCP</sequence>
<feature type="chain" id="PRO_5045170273" evidence="1">
    <location>
        <begin position="25"/>
        <end position="46"/>
    </location>
</feature>
<dbReference type="Proteomes" id="UP001206572">
    <property type="component" value="Unassembled WGS sequence"/>
</dbReference>
<name>A0ABT2AFU5_9BURK</name>
<evidence type="ECO:0000313" key="2">
    <source>
        <dbReference type="EMBL" id="MCS0595097.1"/>
    </source>
</evidence>
<keyword evidence="3" id="KW-1185">Reference proteome</keyword>
<protein>
    <submittedName>
        <fullName evidence="2">Uncharacterized protein</fullName>
    </submittedName>
</protein>
<evidence type="ECO:0000256" key="1">
    <source>
        <dbReference type="SAM" id="SignalP"/>
    </source>
</evidence>
<proteinExistence type="predicted"/>
<keyword evidence="1" id="KW-0732">Signal</keyword>